<accession>A0A369CH21</accession>
<proteinExistence type="predicted"/>
<reference evidence="2 3" key="1">
    <citation type="submission" date="2018-07" db="EMBL/GenBank/DDBJ databases">
        <title>Genomic Encyclopedia of Type Strains, Phase IV (KMG-IV): sequencing the most valuable type-strain genomes for metagenomic binning, comparative biology and taxonomic classification.</title>
        <authorList>
            <person name="Goeker M."/>
        </authorList>
    </citation>
    <scope>NUCLEOTIDE SEQUENCE [LARGE SCALE GENOMIC DNA]</scope>
    <source>
        <strain evidence="2 3">DSM 26407</strain>
    </source>
</reference>
<dbReference type="EMBL" id="QPJY01000001">
    <property type="protein sequence ID" value="RCX32993.1"/>
    <property type="molecule type" value="Genomic_DNA"/>
</dbReference>
<keyword evidence="3" id="KW-1185">Reference proteome</keyword>
<keyword evidence="1" id="KW-0732">Signal</keyword>
<dbReference type="InterPro" id="IPR018740">
    <property type="entry name" value="DUF2282_membr"/>
</dbReference>
<evidence type="ECO:0000256" key="1">
    <source>
        <dbReference type="SAM" id="SignalP"/>
    </source>
</evidence>
<comment type="caution">
    <text evidence="2">The sequence shown here is derived from an EMBL/GenBank/DDBJ whole genome shotgun (WGS) entry which is preliminary data.</text>
</comment>
<dbReference type="Pfam" id="PF10048">
    <property type="entry name" value="DUF2282"/>
    <property type="match status" value="1"/>
</dbReference>
<dbReference type="AlphaFoldDB" id="A0A369CH21"/>
<dbReference type="Proteomes" id="UP000252707">
    <property type="component" value="Unassembled WGS sequence"/>
</dbReference>
<dbReference type="RefSeq" id="WP_114277883.1">
    <property type="nucleotide sequence ID" value="NZ_QPJY01000001.1"/>
</dbReference>
<feature type="chain" id="PRO_5016752257" evidence="1">
    <location>
        <begin position="28"/>
        <end position="86"/>
    </location>
</feature>
<sequence length="86" mass="8514">MNHTNRMIASAVTGLLVLGLSAAPAMAEGKAEMEKCYGVSKAGKNDCQTATGSCAGTSKMDGAKDAFIVVPAGTCDKIVGGSTASS</sequence>
<feature type="signal peptide" evidence="1">
    <location>
        <begin position="1"/>
        <end position="27"/>
    </location>
</feature>
<gene>
    <name evidence="2" type="ORF">DFQ59_101291</name>
</gene>
<name>A0A369CH21_9GAMM</name>
<dbReference type="OrthoDB" id="1551288at2"/>
<organism evidence="2 3">
    <name type="scientific">Thioalbus denitrificans</name>
    <dbReference type="NCBI Taxonomy" id="547122"/>
    <lineage>
        <taxon>Bacteria</taxon>
        <taxon>Pseudomonadati</taxon>
        <taxon>Pseudomonadota</taxon>
        <taxon>Gammaproteobacteria</taxon>
        <taxon>Chromatiales</taxon>
        <taxon>Ectothiorhodospiraceae</taxon>
        <taxon>Thioalbus</taxon>
    </lineage>
</organism>
<evidence type="ECO:0000313" key="3">
    <source>
        <dbReference type="Proteomes" id="UP000252707"/>
    </source>
</evidence>
<evidence type="ECO:0000313" key="2">
    <source>
        <dbReference type="EMBL" id="RCX32993.1"/>
    </source>
</evidence>
<protein>
    <submittedName>
        <fullName evidence="2">Putative membrane protein</fullName>
    </submittedName>
</protein>